<comment type="caution">
    <text evidence="23">The sequence shown here is derived from an EMBL/GenBank/DDBJ whole genome shotgun (WGS) entry which is preliminary data.</text>
</comment>
<evidence type="ECO:0000256" key="1">
    <source>
        <dbReference type="ARBA" id="ARBA00000085"/>
    </source>
</evidence>
<dbReference type="InterPro" id="IPR004358">
    <property type="entry name" value="Sig_transdc_His_kin-like_C"/>
</dbReference>
<evidence type="ECO:0000256" key="18">
    <source>
        <dbReference type="SAM" id="Phobius"/>
    </source>
</evidence>
<dbReference type="AlphaFoldDB" id="A0A166YSA0"/>
<name>A0A166YSA0_9GAMM</name>
<dbReference type="PROSITE" id="PS50113">
    <property type="entry name" value="PAC"/>
    <property type="match status" value="1"/>
</dbReference>
<evidence type="ECO:0000256" key="6">
    <source>
        <dbReference type="ARBA" id="ARBA00022679"/>
    </source>
</evidence>
<evidence type="ECO:0000256" key="9">
    <source>
        <dbReference type="ARBA" id="ARBA00022777"/>
    </source>
</evidence>
<dbReference type="PROSITE" id="PS50109">
    <property type="entry name" value="HIS_KIN"/>
    <property type="match status" value="1"/>
</dbReference>
<keyword evidence="7 18" id="KW-0812">Transmembrane</keyword>
<feature type="domain" description="Response regulatory" evidence="20">
    <location>
        <begin position="794"/>
        <end position="910"/>
    </location>
</feature>
<dbReference type="OrthoDB" id="9810730at2"/>
<feature type="domain" description="Histidine kinase" evidence="19">
    <location>
        <begin position="555"/>
        <end position="776"/>
    </location>
</feature>
<evidence type="ECO:0000256" key="10">
    <source>
        <dbReference type="ARBA" id="ARBA00022840"/>
    </source>
</evidence>
<dbReference type="Proteomes" id="UP000076587">
    <property type="component" value="Unassembled WGS sequence"/>
</dbReference>
<dbReference type="InterPro" id="IPR036097">
    <property type="entry name" value="HisK_dim/P_sf"/>
</dbReference>
<feature type="modified residue" description="4-aspartylphosphate" evidence="17">
    <location>
        <position position="845"/>
    </location>
</feature>
<dbReference type="Gene3D" id="3.40.50.2300">
    <property type="match status" value="2"/>
</dbReference>
<dbReference type="InterPro" id="IPR008207">
    <property type="entry name" value="Sig_transdc_His_kin_Hpt_dom"/>
</dbReference>
<keyword evidence="13 18" id="KW-0472">Membrane</keyword>
<feature type="domain" description="Response regulatory" evidence="20">
    <location>
        <begin position="933"/>
        <end position="1049"/>
    </location>
</feature>
<dbReference type="EC" id="2.7.13.3" evidence="3"/>
<dbReference type="InterPro" id="IPR005467">
    <property type="entry name" value="His_kinase_dom"/>
</dbReference>
<feature type="domain" description="PAC" evidence="21">
    <location>
        <begin position="485"/>
        <end position="537"/>
    </location>
</feature>
<protein>
    <recommendedName>
        <fullName evidence="15">Sensory/regulatory protein RpfC</fullName>
        <ecNumber evidence="3">2.7.13.3</ecNumber>
    </recommendedName>
</protein>
<dbReference type="FunFam" id="3.30.565.10:FF:000010">
    <property type="entry name" value="Sensor histidine kinase RcsC"/>
    <property type="match status" value="1"/>
</dbReference>
<evidence type="ECO:0000256" key="8">
    <source>
        <dbReference type="ARBA" id="ARBA00022741"/>
    </source>
</evidence>
<evidence type="ECO:0000256" key="4">
    <source>
        <dbReference type="ARBA" id="ARBA00022475"/>
    </source>
</evidence>
<dbReference type="PRINTS" id="PR00344">
    <property type="entry name" value="BCTRLSENSOR"/>
</dbReference>
<dbReference type="PANTHER" id="PTHR45339:SF1">
    <property type="entry name" value="HYBRID SIGNAL TRANSDUCTION HISTIDINE KINASE J"/>
    <property type="match status" value="1"/>
</dbReference>
<evidence type="ECO:0000256" key="11">
    <source>
        <dbReference type="ARBA" id="ARBA00022989"/>
    </source>
</evidence>
<dbReference type="SMART" id="SM00388">
    <property type="entry name" value="HisKA"/>
    <property type="match status" value="1"/>
</dbReference>
<sequence length="1260" mass="140175">MSTKTMFHSFFVILLILLSAGIISLLIWHGNMSKYMQRFNSINNQHEAFVNLQSMRAELFFSLSNYNDKKDSASRSLASAELISLRIQFESLQPHLQPSISTKSTIDAVNNYNLLYNVAEEALVRDLNQARYDLETEAFENANRSSIDAIFRALDQTDQQIIITQNQIDAIQGRLLVSLSSILVSLLFIGVAAYFYLARRLVTPFNVLHQAFCINNPTQGGVSLPKGLQGEVADVVEAVSLTYQSLDERADIAKIRHAFGREVRHCVDPEDMRVTTANFLAHNFNAPSVAIYSYNNNEFIEQVCVGFPAFFDESSSQIQRLISEKTIQTFLSQKAQAMLTKNELSLALHSVLYLPLVINEELAGVTVVALTSPISEAQLHCLNLLSEDLSIQLRLSENTQKQIEAENALAAHLELTLHIINAIPNPTYYRDKQGIFMGVNRAFLAFIDKFEVEVSDSHLHQVFDMQTATYLESKSKHTIEQKEAHSFSLSMENSLKEMRELVVYEAPFFDSLGEVGGVVGTFLDVTERNELERQMLKAKDEADKNAQVKGEFLANMSHEIRSPMNAIIGMSHLALNTDLSAQQEGYITKIDYAAKQLLKLINDILDFSKIEAGKIDIEYIPFQLDKVLDNVATIVGIKAQEKQLEFIFNVPTDLPINYLGDPLRISQVLINLAGNAVKFTEKGCVSVSISMLGLEDELAKLTFSVKDTGIGMNQEQQKKLFQSFSQADTSTTRKYGGTGLGLTISQQLVKLLGGEIFVESEPDKGSEFYFTLPLTINNHASTLLQDSNKFTGKHACIVDDSEDARDILIEMLEGLGLKTTAFPSGSACIKDLQQQSQKFDIIFIDWFMPDIDGLETVKQLKSLGIKSHFVLVTAHGHDIALNDAQKTLFDSMLLKPLNPSNLVDCLQASFISAPSSKAHHPAQIPDKRLNGIHVLVAEDQPVNQEIAVEILSFHGAQVNVANNGEIAIQQVTNNQFDVVLMDMQMPVMDGIQATKLIRESISPETLPILAMTANAMGPDIQLCLNAGMNGHVAKPIDVEGLIEAIIEVTCHTPPESHAYQDPSPAPEIPNTKEDIELVGIDVVEGIRRAASNEEIYYKLLEKFVFEQIEEIINLKQAIEIGNYELALHILHAVKGAGANLSMTYLADLTEELEQQIKEDNVNVDMLDTLLTHLQTTKQKVSVIKSIKVAPEVAPYHCSLSDFATALKEYDSKATELVEQLEVNEPLDLETINELKVMVSRFQFSEAYDLLESATDNSLNE</sequence>
<comment type="subunit">
    <text evidence="14">At low DSF concentrations, interacts with RpfF.</text>
</comment>
<comment type="subcellular location">
    <subcellularLocation>
        <location evidence="2">Cell membrane</location>
        <topology evidence="2">Multi-pass membrane protein</topology>
    </subcellularLocation>
</comment>
<dbReference type="InterPro" id="IPR003594">
    <property type="entry name" value="HATPase_dom"/>
</dbReference>
<dbReference type="Pfam" id="PF01627">
    <property type="entry name" value="Hpt"/>
    <property type="match status" value="1"/>
</dbReference>
<feature type="transmembrane region" description="Helical" evidence="18">
    <location>
        <begin position="175"/>
        <end position="197"/>
    </location>
</feature>
<dbReference type="CDD" id="cd00156">
    <property type="entry name" value="REC"/>
    <property type="match status" value="1"/>
</dbReference>
<evidence type="ECO:0000313" key="24">
    <source>
        <dbReference type="Proteomes" id="UP000076587"/>
    </source>
</evidence>
<organism evidence="23 24">
    <name type="scientific">Pseudoalteromonas luteoviolacea NCIMB 1942</name>
    <dbReference type="NCBI Taxonomy" id="1365253"/>
    <lineage>
        <taxon>Bacteria</taxon>
        <taxon>Pseudomonadati</taxon>
        <taxon>Pseudomonadota</taxon>
        <taxon>Gammaproteobacteria</taxon>
        <taxon>Alteromonadales</taxon>
        <taxon>Pseudoalteromonadaceae</taxon>
        <taxon>Pseudoalteromonas</taxon>
    </lineage>
</organism>
<dbReference type="FunFam" id="1.10.287.130:FF:000002">
    <property type="entry name" value="Two-component osmosensing histidine kinase"/>
    <property type="match status" value="1"/>
</dbReference>
<dbReference type="GO" id="GO:0005524">
    <property type="term" value="F:ATP binding"/>
    <property type="evidence" value="ECO:0007669"/>
    <property type="project" value="UniProtKB-KW"/>
</dbReference>
<evidence type="ECO:0000259" key="19">
    <source>
        <dbReference type="PROSITE" id="PS50109"/>
    </source>
</evidence>
<dbReference type="PANTHER" id="PTHR45339">
    <property type="entry name" value="HYBRID SIGNAL TRANSDUCTION HISTIDINE KINASE J"/>
    <property type="match status" value="1"/>
</dbReference>
<dbReference type="InterPro" id="IPR003661">
    <property type="entry name" value="HisK_dim/P_dom"/>
</dbReference>
<dbReference type="InterPro" id="IPR036641">
    <property type="entry name" value="HPT_dom_sf"/>
</dbReference>
<dbReference type="InterPro" id="IPR000700">
    <property type="entry name" value="PAS-assoc_C"/>
</dbReference>
<dbReference type="PATRIC" id="fig|1365253.3.peg.4674"/>
<dbReference type="Gene3D" id="1.10.287.130">
    <property type="match status" value="1"/>
</dbReference>
<dbReference type="RefSeq" id="WP_063378975.1">
    <property type="nucleotide sequence ID" value="NZ_AUXT01000208.1"/>
</dbReference>
<dbReference type="InterPro" id="IPR035965">
    <property type="entry name" value="PAS-like_dom_sf"/>
</dbReference>
<evidence type="ECO:0000313" key="23">
    <source>
        <dbReference type="EMBL" id="KZN43323.1"/>
    </source>
</evidence>
<evidence type="ECO:0000256" key="5">
    <source>
        <dbReference type="ARBA" id="ARBA00022553"/>
    </source>
</evidence>
<dbReference type="Pfam" id="PF00512">
    <property type="entry name" value="HisKA"/>
    <property type="match status" value="1"/>
</dbReference>
<dbReference type="InterPro" id="IPR013656">
    <property type="entry name" value="PAS_4"/>
</dbReference>
<dbReference type="SUPFAM" id="SSF55781">
    <property type="entry name" value="GAF domain-like"/>
    <property type="match status" value="1"/>
</dbReference>
<dbReference type="SMART" id="SM00448">
    <property type="entry name" value="REC"/>
    <property type="match status" value="2"/>
</dbReference>
<dbReference type="PROSITE" id="PS50110">
    <property type="entry name" value="RESPONSE_REGULATORY"/>
    <property type="match status" value="2"/>
</dbReference>
<evidence type="ECO:0000256" key="15">
    <source>
        <dbReference type="ARBA" id="ARBA00068150"/>
    </source>
</evidence>
<dbReference type="InterPro" id="IPR036890">
    <property type="entry name" value="HATPase_C_sf"/>
</dbReference>
<gene>
    <name evidence="23" type="ORF">N482_19155</name>
</gene>
<keyword evidence="11 18" id="KW-1133">Transmembrane helix</keyword>
<evidence type="ECO:0000256" key="14">
    <source>
        <dbReference type="ARBA" id="ARBA00064003"/>
    </source>
</evidence>
<dbReference type="Gene3D" id="3.30.450.20">
    <property type="entry name" value="PAS domain"/>
    <property type="match status" value="1"/>
</dbReference>
<dbReference type="GO" id="GO:0000155">
    <property type="term" value="F:phosphorelay sensor kinase activity"/>
    <property type="evidence" value="ECO:0007669"/>
    <property type="project" value="InterPro"/>
</dbReference>
<dbReference type="SMART" id="SM00387">
    <property type="entry name" value="HATPase_c"/>
    <property type="match status" value="1"/>
</dbReference>
<evidence type="ECO:0000256" key="2">
    <source>
        <dbReference type="ARBA" id="ARBA00004651"/>
    </source>
</evidence>
<feature type="transmembrane region" description="Helical" evidence="18">
    <location>
        <begin position="6"/>
        <end position="28"/>
    </location>
</feature>
<evidence type="ECO:0000256" key="13">
    <source>
        <dbReference type="ARBA" id="ARBA00023136"/>
    </source>
</evidence>
<feature type="modified residue" description="Phosphohistidine" evidence="16">
    <location>
        <position position="1131"/>
    </location>
</feature>
<dbReference type="Pfam" id="PF02518">
    <property type="entry name" value="HATPase_c"/>
    <property type="match status" value="1"/>
</dbReference>
<evidence type="ECO:0000256" key="3">
    <source>
        <dbReference type="ARBA" id="ARBA00012438"/>
    </source>
</evidence>
<evidence type="ECO:0000256" key="12">
    <source>
        <dbReference type="ARBA" id="ARBA00023012"/>
    </source>
</evidence>
<evidence type="ECO:0000259" key="21">
    <source>
        <dbReference type="PROSITE" id="PS50113"/>
    </source>
</evidence>
<keyword evidence="4" id="KW-1003">Cell membrane</keyword>
<evidence type="ECO:0000259" key="20">
    <source>
        <dbReference type="PROSITE" id="PS50110"/>
    </source>
</evidence>
<comment type="catalytic activity">
    <reaction evidence="1">
        <text>ATP + protein L-histidine = ADP + protein N-phospho-L-histidine.</text>
        <dbReference type="EC" id="2.7.13.3"/>
    </reaction>
</comment>
<dbReference type="PROSITE" id="PS50894">
    <property type="entry name" value="HPT"/>
    <property type="match status" value="1"/>
</dbReference>
<dbReference type="CDD" id="cd17546">
    <property type="entry name" value="REC_hyHK_CKI1_RcsC-like"/>
    <property type="match status" value="1"/>
</dbReference>
<dbReference type="SUPFAM" id="SSF55874">
    <property type="entry name" value="ATPase domain of HSP90 chaperone/DNA topoisomerase II/histidine kinase"/>
    <property type="match status" value="1"/>
</dbReference>
<keyword evidence="12" id="KW-0902">Two-component regulatory system</keyword>
<keyword evidence="9" id="KW-0418">Kinase</keyword>
<dbReference type="Pfam" id="PF08448">
    <property type="entry name" value="PAS_4"/>
    <property type="match status" value="1"/>
</dbReference>
<dbReference type="SUPFAM" id="SSF47226">
    <property type="entry name" value="Histidine-containing phosphotransfer domain, HPT domain"/>
    <property type="match status" value="1"/>
</dbReference>
<evidence type="ECO:0000256" key="7">
    <source>
        <dbReference type="ARBA" id="ARBA00022692"/>
    </source>
</evidence>
<dbReference type="InterPro" id="IPR001789">
    <property type="entry name" value="Sig_transdc_resp-reg_receiver"/>
</dbReference>
<dbReference type="EMBL" id="AUXT01000208">
    <property type="protein sequence ID" value="KZN43323.1"/>
    <property type="molecule type" value="Genomic_DNA"/>
</dbReference>
<reference evidence="23 24" key="1">
    <citation type="submission" date="2013-07" db="EMBL/GenBank/DDBJ databases">
        <title>Comparative Genomic and Metabolomic Analysis of Twelve Strains of Pseudoalteromonas luteoviolacea.</title>
        <authorList>
            <person name="Vynne N.G."/>
            <person name="Mansson M."/>
            <person name="Gram L."/>
        </authorList>
    </citation>
    <scope>NUCLEOTIDE SEQUENCE [LARGE SCALE GENOMIC DNA]</scope>
    <source>
        <strain evidence="23 24">NCIMB 1942</strain>
    </source>
</reference>
<dbReference type="CDD" id="cd00082">
    <property type="entry name" value="HisKA"/>
    <property type="match status" value="1"/>
</dbReference>
<dbReference type="SUPFAM" id="SSF47384">
    <property type="entry name" value="Homodimeric domain of signal transducing histidine kinase"/>
    <property type="match status" value="1"/>
</dbReference>
<accession>A0A166YSA0</accession>
<dbReference type="Pfam" id="PF00072">
    <property type="entry name" value="Response_reg"/>
    <property type="match status" value="2"/>
</dbReference>
<dbReference type="SUPFAM" id="SSF55785">
    <property type="entry name" value="PYP-like sensor domain (PAS domain)"/>
    <property type="match status" value="1"/>
</dbReference>
<evidence type="ECO:0000256" key="16">
    <source>
        <dbReference type="PROSITE-ProRule" id="PRU00110"/>
    </source>
</evidence>
<feature type="modified residue" description="4-aspartylphosphate" evidence="17">
    <location>
        <position position="982"/>
    </location>
</feature>
<keyword evidence="5 17" id="KW-0597">Phosphoprotein</keyword>
<dbReference type="Gene3D" id="3.30.565.10">
    <property type="entry name" value="Histidine kinase-like ATPase, C-terminal domain"/>
    <property type="match status" value="1"/>
</dbReference>
<dbReference type="Gene3D" id="1.20.120.160">
    <property type="entry name" value="HPT domain"/>
    <property type="match status" value="1"/>
</dbReference>
<dbReference type="SUPFAM" id="SSF52172">
    <property type="entry name" value="CheY-like"/>
    <property type="match status" value="2"/>
</dbReference>
<dbReference type="InterPro" id="IPR011006">
    <property type="entry name" value="CheY-like_superfamily"/>
</dbReference>
<feature type="domain" description="HPt" evidence="22">
    <location>
        <begin position="1092"/>
        <end position="1183"/>
    </location>
</feature>
<keyword evidence="6" id="KW-0808">Transferase</keyword>
<evidence type="ECO:0000256" key="17">
    <source>
        <dbReference type="PROSITE-ProRule" id="PRU00169"/>
    </source>
</evidence>
<keyword evidence="10" id="KW-0067">ATP-binding</keyword>
<dbReference type="CDD" id="cd16922">
    <property type="entry name" value="HATPase_EvgS-ArcB-TorS-like"/>
    <property type="match status" value="1"/>
</dbReference>
<evidence type="ECO:0000259" key="22">
    <source>
        <dbReference type="PROSITE" id="PS50894"/>
    </source>
</evidence>
<proteinExistence type="predicted"/>
<keyword evidence="8" id="KW-0547">Nucleotide-binding</keyword>
<dbReference type="GO" id="GO:0005886">
    <property type="term" value="C:plasma membrane"/>
    <property type="evidence" value="ECO:0007669"/>
    <property type="project" value="UniProtKB-SubCell"/>
</dbReference>